<dbReference type="InterPro" id="IPR036271">
    <property type="entry name" value="Tet_transcr_reg_TetR-rel_C_sf"/>
</dbReference>
<dbReference type="InterPro" id="IPR050109">
    <property type="entry name" value="HTH-type_TetR-like_transc_reg"/>
</dbReference>
<proteinExistence type="predicted"/>
<evidence type="ECO:0000256" key="2">
    <source>
        <dbReference type="ARBA" id="ARBA00023015"/>
    </source>
</evidence>
<gene>
    <name evidence="7" type="ORF">PFCIRM138_02035</name>
</gene>
<dbReference type="KEGG" id="pfre:RM25_1515"/>
<dbReference type="Pfam" id="PF00440">
    <property type="entry name" value="TetR_N"/>
    <property type="match status" value="1"/>
</dbReference>
<dbReference type="GO" id="GO:0000976">
    <property type="term" value="F:transcription cis-regulatory region binding"/>
    <property type="evidence" value="ECO:0007669"/>
    <property type="project" value="TreeGrafter"/>
</dbReference>
<name>A0A068VU02_PROFF</name>
<dbReference type="PANTHER" id="PTHR30055">
    <property type="entry name" value="HTH-TYPE TRANSCRIPTIONAL REGULATOR RUTR"/>
    <property type="match status" value="1"/>
</dbReference>
<keyword evidence="1" id="KW-0678">Repressor</keyword>
<feature type="domain" description="HTH tetR-type" evidence="6">
    <location>
        <begin position="2"/>
        <end position="62"/>
    </location>
</feature>
<dbReference type="AlphaFoldDB" id="A0A068VU02"/>
<evidence type="ECO:0000256" key="5">
    <source>
        <dbReference type="PROSITE-ProRule" id="PRU00335"/>
    </source>
</evidence>
<dbReference type="GO" id="GO:0046677">
    <property type="term" value="P:response to antibiotic"/>
    <property type="evidence" value="ECO:0007669"/>
    <property type="project" value="InterPro"/>
</dbReference>
<evidence type="ECO:0000259" key="6">
    <source>
        <dbReference type="PROSITE" id="PS50977"/>
    </source>
</evidence>
<evidence type="ECO:0000256" key="3">
    <source>
        <dbReference type="ARBA" id="ARBA00023125"/>
    </source>
</evidence>
<evidence type="ECO:0000313" key="7">
    <source>
        <dbReference type="EMBL" id="CEP27523.1"/>
    </source>
</evidence>
<keyword evidence="3 5" id="KW-0238">DNA-binding</keyword>
<dbReference type="PROSITE" id="PS50977">
    <property type="entry name" value="HTH_TETR_2"/>
    <property type="match status" value="1"/>
</dbReference>
<dbReference type="GeneID" id="61221773"/>
<sequence>MALTKTEIISTALGILDAYGLNDLTMRRLADSLDVKASALYWHVANKQSLLAELVDKILAGLEPPELDATADGDPWRPSLRGWATELRARLLDHRDSADLVASMRAIGLAGTELSRAPAAVLTAMGMADQEATTASQTLIYFILGHVDEEQQRAQLGALAGEASPTPVMDGTASFAAGLNLIFDGMAAALPHDG</sequence>
<protein>
    <submittedName>
        <fullName evidence="7">Tetracycline repressor protein, TetR-family transcriptional regulator</fullName>
    </submittedName>
</protein>
<dbReference type="EMBL" id="LM676436">
    <property type="protein sequence ID" value="CEP27523.1"/>
    <property type="molecule type" value="Genomic_DNA"/>
</dbReference>
<dbReference type="SUPFAM" id="SSF46689">
    <property type="entry name" value="Homeodomain-like"/>
    <property type="match status" value="1"/>
</dbReference>
<keyword evidence="4" id="KW-0804">Transcription</keyword>
<dbReference type="InterPro" id="IPR004111">
    <property type="entry name" value="Repressor_TetR_C"/>
</dbReference>
<keyword evidence="2" id="KW-0805">Transcription regulation</keyword>
<reference evidence="7" key="1">
    <citation type="submission" date="2014-08" db="EMBL/GenBank/DDBJ databases">
        <authorList>
            <person name="Falentin Helene"/>
        </authorList>
    </citation>
    <scope>NUCLEOTIDE SEQUENCE</scope>
</reference>
<dbReference type="PATRIC" id="fig|66712.6.peg.1544"/>
<dbReference type="GO" id="GO:0003700">
    <property type="term" value="F:DNA-binding transcription factor activity"/>
    <property type="evidence" value="ECO:0007669"/>
    <property type="project" value="TreeGrafter"/>
</dbReference>
<dbReference type="GO" id="GO:0045892">
    <property type="term" value="P:negative regulation of DNA-templated transcription"/>
    <property type="evidence" value="ECO:0007669"/>
    <property type="project" value="InterPro"/>
</dbReference>
<feature type="DNA-binding region" description="H-T-H motif" evidence="5">
    <location>
        <begin position="25"/>
        <end position="44"/>
    </location>
</feature>
<organism evidence="7">
    <name type="scientific">Propionibacterium freudenreichii subsp. freudenreichii</name>
    <dbReference type="NCBI Taxonomy" id="66712"/>
    <lineage>
        <taxon>Bacteria</taxon>
        <taxon>Bacillati</taxon>
        <taxon>Actinomycetota</taxon>
        <taxon>Actinomycetes</taxon>
        <taxon>Propionibacteriales</taxon>
        <taxon>Propionibacteriaceae</taxon>
        <taxon>Propionibacterium</taxon>
    </lineage>
</organism>
<dbReference type="InterPro" id="IPR001647">
    <property type="entry name" value="HTH_TetR"/>
</dbReference>
<dbReference type="InterPro" id="IPR003012">
    <property type="entry name" value="Tet_transcr_reg_TetR"/>
</dbReference>
<dbReference type="PRINTS" id="PR00400">
    <property type="entry name" value="TETREPRESSOR"/>
</dbReference>
<dbReference type="PANTHER" id="PTHR30055:SF151">
    <property type="entry name" value="TRANSCRIPTIONAL REGULATORY PROTEIN"/>
    <property type="match status" value="1"/>
</dbReference>
<dbReference type="InterPro" id="IPR009057">
    <property type="entry name" value="Homeodomain-like_sf"/>
</dbReference>
<dbReference type="SUPFAM" id="SSF48498">
    <property type="entry name" value="Tetracyclin repressor-like, C-terminal domain"/>
    <property type="match status" value="1"/>
</dbReference>
<dbReference type="RefSeq" id="WP_013161464.1">
    <property type="nucleotide sequence ID" value="NZ_CP010341.1"/>
</dbReference>
<dbReference type="Gene3D" id="1.10.357.10">
    <property type="entry name" value="Tetracycline Repressor, domain 2"/>
    <property type="match status" value="1"/>
</dbReference>
<evidence type="ECO:0000256" key="4">
    <source>
        <dbReference type="ARBA" id="ARBA00023163"/>
    </source>
</evidence>
<dbReference type="Gene3D" id="1.10.10.60">
    <property type="entry name" value="Homeodomain-like"/>
    <property type="match status" value="1"/>
</dbReference>
<dbReference type="Pfam" id="PF02909">
    <property type="entry name" value="TetR_C_1"/>
    <property type="match status" value="1"/>
</dbReference>
<accession>A0A068VU02</accession>
<evidence type="ECO:0000256" key="1">
    <source>
        <dbReference type="ARBA" id="ARBA00022491"/>
    </source>
</evidence>